<accession>K6VWA2</accession>
<dbReference type="AlphaFoldDB" id="K6VWA2"/>
<evidence type="ECO:0000313" key="1">
    <source>
        <dbReference type="EMBL" id="GAC00509.1"/>
    </source>
</evidence>
<dbReference type="InterPro" id="IPR011990">
    <property type="entry name" value="TPR-like_helical_dom_sf"/>
</dbReference>
<reference evidence="1 2" key="1">
    <citation type="submission" date="2012-08" db="EMBL/GenBank/DDBJ databases">
        <title>Whole genome shotgun sequence of Gordonia namibiensis NBRC 108229.</title>
        <authorList>
            <person name="Isaki-Nakamura S."/>
            <person name="Hosoyama A."/>
            <person name="Tsuchikane K."/>
            <person name="Katsumata H."/>
            <person name="Baba S."/>
            <person name="Yamazaki S."/>
            <person name="Fujita N."/>
        </authorList>
    </citation>
    <scope>NUCLEOTIDE SEQUENCE [LARGE SCALE GENOMIC DNA]</scope>
    <source>
        <strain evidence="1 2">NBRC 108229</strain>
    </source>
</reference>
<protein>
    <submittedName>
        <fullName evidence="1">Putative RNA polymerase ECF-type sigma factor</fullName>
    </submittedName>
</protein>
<dbReference type="EMBL" id="BAHE01000016">
    <property type="protein sequence ID" value="GAC00509.1"/>
    <property type="molecule type" value="Genomic_DNA"/>
</dbReference>
<name>K6VWA2_9ACTN</name>
<dbReference type="SUPFAM" id="SSF48452">
    <property type="entry name" value="TPR-like"/>
    <property type="match status" value="1"/>
</dbReference>
<comment type="caution">
    <text evidence="1">The sequence shown here is derived from an EMBL/GenBank/DDBJ whole genome shotgun (WGS) entry which is preliminary data.</text>
</comment>
<evidence type="ECO:0000313" key="2">
    <source>
        <dbReference type="Proteomes" id="UP000035058"/>
    </source>
</evidence>
<gene>
    <name evidence="1" type="ORF">GONAM_16_00080</name>
</gene>
<proteinExistence type="predicted"/>
<organism evidence="1 2">
    <name type="scientific">Gordonia namibiensis NBRC 108229</name>
    <dbReference type="NCBI Taxonomy" id="1208314"/>
    <lineage>
        <taxon>Bacteria</taxon>
        <taxon>Bacillati</taxon>
        <taxon>Actinomycetota</taxon>
        <taxon>Actinomycetes</taxon>
        <taxon>Mycobacteriales</taxon>
        <taxon>Gordoniaceae</taxon>
        <taxon>Gordonia</taxon>
    </lineage>
</organism>
<sequence>MLDLLASNTALDRYRPFHVARALTLAELDDHDGAAAAYRRALELPGNDAEDDYLASALAGLTQDS</sequence>
<dbReference type="Proteomes" id="UP000035058">
    <property type="component" value="Unassembled WGS sequence"/>
</dbReference>
<keyword evidence="2" id="KW-1185">Reference proteome</keyword>